<evidence type="ECO:0000256" key="5">
    <source>
        <dbReference type="SAM" id="SignalP"/>
    </source>
</evidence>
<keyword evidence="7" id="KW-0326">Glycosidase</keyword>
<dbReference type="Proteomes" id="UP001138540">
    <property type="component" value="Unassembled WGS sequence"/>
</dbReference>
<dbReference type="InterPro" id="IPR008258">
    <property type="entry name" value="Transglycosylase_SLT_dom_1"/>
</dbReference>
<dbReference type="EMBL" id="JACHKA010000001">
    <property type="protein sequence ID" value="MBB5985570.1"/>
    <property type="molecule type" value="Genomic_DNA"/>
</dbReference>
<dbReference type="Pfam" id="PF01464">
    <property type="entry name" value="SLT"/>
    <property type="match status" value="1"/>
</dbReference>
<gene>
    <name evidence="7" type="ORF">HNP60_001544</name>
</gene>
<evidence type="ECO:0000256" key="3">
    <source>
        <dbReference type="ARBA" id="ARBA00022729"/>
    </source>
</evidence>
<dbReference type="PANTHER" id="PTHR37423:SF2">
    <property type="entry name" value="MEMBRANE-BOUND LYTIC MUREIN TRANSGLYCOSYLASE C"/>
    <property type="match status" value="1"/>
</dbReference>
<keyword evidence="7" id="KW-0378">Hydrolase</keyword>
<keyword evidence="3 5" id="KW-0732">Signal</keyword>
<comment type="similarity">
    <text evidence="2">Belongs to the virb1 family.</text>
</comment>
<evidence type="ECO:0000313" key="7">
    <source>
        <dbReference type="EMBL" id="MBB5985570.1"/>
    </source>
</evidence>
<dbReference type="SUPFAM" id="SSF48435">
    <property type="entry name" value="Bacterial muramidases"/>
    <property type="match status" value="1"/>
</dbReference>
<evidence type="ECO:0000256" key="2">
    <source>
        <dbReference type="ARBA" id="ARBA00009387"/>
    </source>
</evidence>
<dbReference type="Gene3D" id="1.10.530.10">
    <property type="match status" value="1"/>
</dbReference>
<feature type="region of interest" description="Disordered" evidence="4">
    <location>
        <begin position="650"/>
        <end position="669"/>
    </location>
</feature>
<comment type="caution">
    <text evidence="7">The sequence shown here is derived from an EMBL/GenBank/DDBJ whole genome shotgun (WGS) entry which is preliminary data.</text>
</comment>
<feature type="signal peptide" evidence="5">
    <location>
        <begin position="1"/>
        <end position="23"/>
    </location>
</feature>
<feature type="chain" id="PRO_5045124481" evidence="5">
    <location>
        <begin position="24"/>
        <end position="669"/>
    </location>
</feature>
<evidence type="ECO:0000313" key="8">
    <source>
        <dbReference type="Proteomes" id="UP001138540"/>
    </source>
</evidence>
<keyword evidence="8" id="KW-1185">Reference proteome</keyword>
<dbReference type="InterPro" id="IPR023346">
    <property type="entry name" value="Lysozyme-like_dom_sf"/>
</dbReference>
<evidence type="ECO:0000259" key="6">
    <source>
        <dbReference type="Pfam" id="PF01464"/>
    </source>
</evidence>
<evidence type="ECO:0000256" key="4">
    <source>
        <dbReference type="SAM" id="MobiDB-lite"/>
    </source>
</evidence>
<sequence>MGKDLRLPAIVIAAALASGATSASAPQSATTVTWEAVRERIAASSASDAQITSAISEWRRLASSDALGFAAYADFLLAYPGWPDEGRLRGNAERLADPDMDDPGKIIRFFERYPATTAQGKAVHALALARLARFEDARGVARAAWIAGPMDPKYEEKLRGQFFSVFTADDHLKRADAALWRRRADVAERVLPSVPVTRQAVVAARIAFQRKAADAALKMGPADPVGAMDAGYLADKARWMAENGDNAGVRTLLANRMTLMQRPGDAERWYELLLAHARAAGSDGQWSNAYAIASKVDDAFEPGTDVSAQPLGVRDDYTSLVWLAGTAALNKLGRPADAEGMFVRYATGARSPQTVSKGYYWAGRAAAAAGRQSVANEHFARAATFPDQYYGQLALERQGKAIPAPAAAERRVELAAAQRKAFLSRPIVQATLKLGRDGAWMEQSRFVRALASTAETDEDHVLVAELSHMLGRPDLGVMVGRRAMANGLSGYADASFPRMKVPDRQQMNWTMIHAITRQESQFDRAIISRAGARGLMQLMPATAREVAGKIGMSYDTGSLFEPHYNIELGSTYFSQLLRYYGGSYPLAVAAYNGGMGNVNKWLKANGDPRLPGADIVQWIEDIPIYETRNYVQRVLENAVIYDLVNPTRQMASSSSSAPLSRYLGKQRPG</sequence>
<reference evidence="7 8" key="1">
    <citation type="submission" date="2020-08" db="EMBL/GenBank/DDBJ databases">
        <title>Exploring microbial biodiversity for novel pathways involved in the catabolism of aromatic compounds derived from lignin.</title>
        <authorList>
            <person name="Elkins J."/>
        </authorList>
    </citation>
    <scope>NUCLEOTIDE SEQUENCE [LARGE SCALE GENOMIC DNA]</scope>
    <source>
        <strain evidence="7 8">B1D3A</strain>
    </source>
</reference>
<dbReference type="PANTHER" id="PTHR37423">
    <property type="entry name" value="SOLUBLE LYTIC MUREIN TRANSGLYCOSYLASE-RELATED"/>
    <property type="match status" value="1"/>
</dbReference>
<dbReference type="InterPro" id="IPR008939">
    <property type="entry name" value="Lytic_TGlycosylase_superhlx_U"/>
</dbReference>
<organism evidence="7 8">
    <name type="scientific">Sphingobium lignivorans</name>
    <dbReference type="NCBI Taxonomy" id="2735886"/>
    <lineage>
        <taxon>Bacteria</taxon>
        <taxon>Pseudomonadati</taxon>
        <taxon>Pseudomonadota</taxon>
        <taxon>Alphaproteobacteria</taxon>
        <taxon>Sphingomonadales</taxon>
        <taxon>Sphingomonadaceae</taxon>
        <taxon>Sphingobium</taxon>
    </lineage>
</organism>
<dbReference type="EC" id="3.2.1.-" evidence="7"/>
<proteinExistence type="inferred from homology"/>
<dbReference type="Gene3D" id="1.25.20.10">
    <property type="entry name" value="Bacterial muramidases"/>
    <property type="match status" value="1"/>
</dbReference>
<evidence type="ECO:0000256" key="1">
    <source>
        <dbReference type="ARBA" id="ARBA00007734"/>
    </source>
</evidence>
<dbReference type="CDD" id="cd13401">
    <property type="entry name" value="Slt70-like"/>
    <property type="match status" value="1"/>
</dbReference>
<feature type="domain" description="Transglycosylase SLT" evidence="6">
    <location>
        <begin position="504"/>
        <end position="607"/>
    </location>
</feature>
<accession>A0ABR6NE64</accession>
<dbReference type="GO" id="GO:0016798">
    <property type="term" value="F:hydrolase activity, acting on glycosyl bonds"/>
    <property type="evidence" value="ECO:0007669"/>
    <property type="project" value="UniProtKB-KW"/>
</dbReference>
<dbReference type="SUPFAM" id="SSF53955">
    <property type="entry name" value="Lysozyme-like"/>
    <property type="match status" value="1"/>
</dbReference>
<name>A0ABR6NE64_9SPHN</name>
<comment type="similarity">
    <text evidence="1">Belongs to the transglycosylase Slt family.</text>
</comment>
<protein>
    <submittedName>
        <fullName evidence="7">Soluble lytic murein transglycosylase</fullName>
        <ecNumber evidence="7">3.2.1.-</ecNumber>
    </submittedName>
</protein>